<sequence length="52" mass="5726">LHDMCLDSCAAFTGPFGDLDNCPSCGKSHWDKVKPQQSNGPHKVPIRKFPTI</sequence>
<evidence type="ECO:0000256" key="1">
    <source>
        <dbReference type="SAM" id="MobiDB-lite"/>
    </source>
</evidence>
<dbReference type="AlphaFoldDB" id="A0A0C9T6S3"/>
<name>A0A0C9T6S3_PAXIN</name>
<dbReference type="OrthoDB" id="2683143at2759"/>
<proteinExistence type="predicted"/>
<dbReference type="Proteomes" id="UP000053647">
    <property type="component" value="Unassembled WGS sequence"/>
</dbReference>
<evidence type="ECO:0000313" key="2">
    <source>
        <dbReference type="EMBL" id="KIJ11420.1"/>
    </source>
</evidence>
<dbReference type="EMBL" id="KN819380">
    <property type="protein sequence ID" value="KIJ11420.1"/>
    <property type="molecule type" value="Genomic_DNA"/>
</dbReference>
<gene>
    <name evidence="2" type="ORF">PAXINDRAFT_25521</name>
</gene>
<organism evidence="2 3">
    <name type="scientific">Paxillus involutus ATCC 200175</name>
    <dbReference type="NCBI Taxonomy" id="664439"/>
    <lineage>
        <taxon>Eukaryota</taxon>
        <taxon>Fungi</taxon>
        <taxon>Dikarya</taxon>
        <taxon>Basidiomycota</taxon>
        <taxon>Agaricomycotina</taxon>
        <taxon>Agaricomycetes</taxon>
        <taxon>Agaricomycetidae</taxon>
        <taxon>Boletales</taxon>
        <taxon>Paxilineae</taxon>
        <taxon>Paxillaceae</taxon>
        <taxon>Paxillus</taxon>
    </lineage>
</organism>
<feature type="non-terminal residue" evidence="2">
    <location>
        <position position="52"/>
    </location>
</feature>
<protein>
    <submittedName>
        <fullName evidence="2">Uncharacterized protein</fullName>
    </submittedName>
</protein>
<accession>A0A0C9T6S3</accession>
<evidence type="ECO:0000313" key="3">
    <source>
        <dbReference type="Proteomes" id="UP000053647"/>
    </source>
</evidence>
<feature type="region of interest" description="Disordered" evidence="1">
    <location>
        <begin position="33"/>
        <end position="52"/>
    </location>
</feature>
<reference evidence="2 3" key="1">
    <citation type="submission" date="2014-06" db="EMBL/GenBank/DDBJ databases">
        <authorList>
            <consortium name="DOE Joint Genome Institute"/>
            <person name="Kuo A."/>
            <person name="Kohler A."/>
            <person name="Nagy L.G."/>
            <person name="Floudas D."/>
            <person name="Copeland A."/>
            <person name="Barry K.W."/>
            <person name="Cichocki N."/>
            <person name="Veneault-Fourrey C."/>
            <person name="LaButti K."/>
            <person name="Lindquist E.A."/>
            <person name="Lipzen A."/>
            <person name="Lundell T."/>
            <person name="Morin E."/>
            <person name="Murat C."/>
            <person name="Sun H."/>
            <person name="Tunlid A."/>
            <person name="Henrissat B."/>
            <person name="Grigoriev I.V."/>
            <person name="Hibbett D.S."/>
            <person name="Martin F."/>
            <person name="Nordberg H.P."/>
            <person name="Cantor M.N."/>
            <person name="Hua S.X."/>
        </authorList>
    </citation>
    <scope>NUCLEOTIDE SEQUENCE [LARGE SCALE GENOMIC DNA]</scope>
    <source>
        <strain evidence="2 3">ATCC 200175</strain>
    </source>
</reference>
<feature type="non-terminal residue" evidence="2">
    <location>
        <position position="1"/>
    </location>
</feature>
<dbReference type="HOGENOM" id="CLU_161753_0_0_1"/>
<keyword evidence="3" id="KW-1185">Reference proteome</keyword>
<reference evidence="3" key="2">
    <citation type="submission" date="2015-01" db="EMBL/GenBank/DDBJ databases">
        <title>Evolutionary Origins and Diversification of the Mycorrhizal Mutualists.</title>
        <authorList>
            <consortium name="DOE Joint Genome Institute"/>
            <consortium name="Mycorrhizal Genomics Consortium"/>
            <person name="Kohler A."/>
            <person name="Kuo A."/>
            <person name="Nagy L.G."/>
            <person name="Floudas D."/>
            <person name="Copeland A."/>
            <person name="Barry K.W."/>
            <person name="Cichocki N."/>
            <person name="Veneault-Fourrey C."/>
            <person name="LaButti K."/>
            <person name="Lindquist E.A."/>
            <person name="Lipzen A."/>
            <person name="Lundell T."/>
            <person name="Morin E."/>
            <person name="Murat C."/>
            <person name="Riley R."/>
            <person name="Ohm R."/>
            <person name="Sun H."/>
            <person name="Tunlid A."/>
            <person name="Henrissat B."/>
            <person name="Grigoriev I.V."/>
            <person name="Hibbett D.S."/>
            <person name="Martin F."/>
        </authorList>
    </citation>
    <scope>NUCLEOTIDE SEQUENCE [LARGE SCALE GENOMIC DNA]</scope>
    <source>
        <strain evidence="3">ATCC 200175</strain>
    </source>
</reference>